<dbReference type="Proteomes" id="UP000521943">
    <property type="component" value="Unassembled WGS sequence"/>
</dbReference>
<organism evidence="2 3">
    <name type="scientific">Ephemerocybe angulata</name>
    <dbReference type="NCBI Taxonomy" id="980116"/>
    <lineage>
        <taxon>Eukaryota</taxon>
        <taxon>Fungi</taxon>
        <taxon>Dikarya</taxon>
        <taxon>Basidiomycota</taxon>
        <taxon>Agaricomycotina</taxon>
        <taxon>Agaricomycetes</taxon>
        <taxon>Agaricomycetidae</taxon>
        <taxon>Agaricales</taxon>
        <taxon>Agaricineae</taxon>
        <taxon>Psathyrellaceae</taxon>
        <taxon>Ephemerocybe</taxon>
    </lineage>
</organism>
<dbReference type="EMBL" id="JACGCI010000025">
    <property type="protein sequence ID" value="KAF6756620.1"/>
    <property type="molecule type" value="Genomic_DNA"/>
</dbReference>
<gene>
    <name evidence="2" type="ORF">DFP72DRAFT_1168794</name>
</gene>
<accession>A0A8H6M6I6</accession>
<protein>
    <submittedName>
        <fullName evidence="2">Uncharacterized protein</fullName>
    </submittedName>
</protein>
<comment type="caution">
    <text evidence="2">The sequence shown here is derived from an EMBL/GenBank/DDBJ whole genome shotgun (WGS) entry which is preliminary data.</text>
</comment>
<dbReference type="AlphaFoldDB" id="A0A8H6M6I6"/>
<reference evidence="2 3" key="1">
    <citation type="submission" date="2020-07" db="EMBL/GenBank/DDBJ databases">
        <title>Comparative genomics of pyrophilous fungi reveals a link between fire events and developmental genes.</title>
        <authorList>
            <consortium name="DOE Joint Genome Institute"/>
            <person name="Steindorff A.S."/>
            <person name="Carver A."/>
            <person name="Calhoun S."/>
            <person name="Stillman K."/>
            <person name="Liu H."/>
            <person name="Lipzen A."/>
            <person name="Pangilinan J."/>
            <person name="Labutti K."/>
            <person name="Bruns T.D."/>
            <person name="Grigoriev I.V."/>
        </authorList>
    </citation>
    <scope>NUCLEOTIDE SEQUENCE [LARGE SCALE GENOMIC DNA]</scope>
    <source>
        <strain evidence="2 3">CBS 144469</strain>
    </source>
</reference>
<sequence>MKAGYRPQTLDRTLEAMHAYRLARQILVNRNPSRWGNKCTSGHEDMRTTFVWMYLKLKYNEDDGRKTVTGRIFRLTKTPSTMLHPSSILATGVDTCTLLDPQLVNILGLSKIPDCTESKYLDQPHPDCRVMLALLYSSTSKTFSLQYSSPPASFSSEPTSSQYIALEAPMLALFRIRFKGSPFSGGCFEMSTPWTYARECTLRLLNKDLKLIREARVILTSYGPRYDKITVCRFPQDFFDTATASSLQGCIIEQDLTLNMNSIFMLCAIHSLLPDICPFSRMIAIYVLGDDLDAYVKEARALTVGEDSNLCQDKDATFLLDEEVFSDGASSGATSSRKAGTGEYASSPRTGAGD</sequence>
<name>A0A8H6M6I6_9AGAR</name>
<proteinExistence type="predicted"/>
<feature type="region of interest" description="Disordered" evidence="1">
    <location>
        <begin position="327"/>
        <end position="354"/>
    </location>
</feature>
<evidence type="ECO:0000256" key="1">
    <source>
        <dbReference type="SAM" id="MobiDB-lite"/>
    </source>
</evidence>
<keyword evidence="3" id="KW-1185">Reference proteome</keyword>
<evidence type="ECO:0000313" key="2">
    <source>
        <dbReference type="EMBL" id="KAF6756620.1"/>
    </source>
</evidence>
<evidence type="ECO:0000313" key="3">
    <source>
        <dbReference type="Proteomes" id="UP000521943"/>
    </source>
</evidence>
<feature type="compositionally biased region" description="Polar residues" evidence="1">
    <location>
        <begin position="328"/>
        <end position="338"/>
    </location>
</feature>